<evidence type="ECO:0000313" key="4">
    <source>
        <dbReference type="Proteomes" id="UP001497444"/>
    </source>
</evidence>
<reference evidence="3" key="1">
    <citation type="submission" date="2024-02" db="EMBL/GenBank/DDBJ databases">
        <authorList>
            <consortium name="ELIXIR-Norway"/>
            <consortium name="Elixir Norway"/>
        </authorList>
    </citation>
    <scope>NUCLEOTIDE SEQUENCE</scope>
</reference>
<evidence type="ECO:0000313" key="3">
    <source>
        <dbReference type="EMBL" id="CAK9258893.1"/>
    </source>
</evidence>
<dbReference type="Proteomes" id="UP001497444">
    <property type="component" value="Chromosome 12"/>
</dbReference>
<evidence type="ECO:0000256" key="2">
    <source>
        <dbReference type="SAM" id="Phobius"/>
    </source>
</evidence>
<feature type="region of interest" description="Disordered" evidence="1">
    <location>
        <begin position="52"/>
        <end position="96"/>
    </location>
</feature>
<keyword evidence="2" id="KW-0472">Membrane</keyword>
<organism evidence="3 4">
    <name type="scientific">Sphagnum jensenii</name>
    <dbReference type="NCBI Taxonomy" id="128206"/>
    <lineage>
        <taxon>Eukaryota</taxon>
        <taxon>Viridiplantae</taxon>
        <taxon>Streptophyta</taxon>
        <taxon>Embryophyta</taxon>
        <taxon>Bryophyta</taxon>
        <taxon>Sphagnophytina</taxon>
        <taxon>Sphagnopsida</taxon>
        <taxon>Sphagnales</taxon>
        <taxon>Sphagnaceae</taxon>
        <taxon>Sphagnum</taxon>
    </lineage>
</organism>
<proteinExistence type="predicted"/>
<keyword evidence="2" id="KW-0812">Transmembrane</keyword>
<gene>
    <name evidence="3" type="ORF">CSSPJE1EN1_LOCUS4371</name>
</gene>
<dbReference type="EMBL" id="OZ020107">
    <property type="protein sequence ID" value="CAK9258893.1"/>
    <property type="molecule type" value="Genomic_DNA"/>
</dbReference>
<feature type="transmembrane region" description="Helical" evidence="2">
    <location>
        <begin position="27"/>
        <end position="47"/>
    </location>
</feature>
<name>A0ABP0VWL6_9BRYO</name>
<protein>
    <submittedName>
        <fullName evidence="3">Uncharacterized protein</fullName>
    </submittedName>
</protein>
<evidence type="ECO:0000256" key="1">
    <source>
        <dbReference type="SAM" id="MobiDB-lite"/>
    </source>
</evidence>
<keyword evidence="4" id="KW-1185">Reference proteome</keyword>
<sequence>MSADVATPPTSGWQALTSGLASDSATLLSRLIILLIFINIVGLGLHLSMRKPSSVAAPTSGSSRIPPTSASDGIREEPQEGIQMNTSHSDERPSLSTVEVATSSTLSAANTVLLDVASIALNDSS</sequence>
<accession>A0ABP0VWL6</accession>
<feature type="compositionally biased region" description="Polar residues" evidence="1">
    <location>
        <begin position="56"/>
        <end position="71"/>
    </location>
</feature>
<keyword evidence="2" id="KW-1133">Transmembrane helix</keyword>